<evidence type="ECO:0000313" key="10">
    <source>
        <dbReference type="EMBL" id="MBI4596311.1"/>
    </source>
</evidence>
<evidence type="ECO:0000256" key="8">
    <source>
        <dbReference type="ARBA" id="ARBA00023014"/>
    </source>
</evidence>
<evidence type="ECO:0000256" key="1">
    <source>
        <dbReference type="ARBA" id="ARBA00001966"/>
    </source>
</evidence>
<dbReference type="GO" id="GO:0016491">
    <property type="term" value="F:oxidoreductase activity"/>
    <property type="evidence" value="ECO:0007669"/>
    <property type="project" value="UniProtKB-KW"/>
</dbReference>
<dbReference type="GO" id="GO:0046872">
    <property type="term" value="F:metal ion binding"/>
    <property type="evidence" value="ECO:0007669"/>
    <property type="project" value="UniProtKB-KW"/>
</dbReference>
<keyword evidence="5" id="KW-0479">Metal-binding</keyword>
<sequence length="98" mass="11292">MTEWKKTSCVLCGQNCGLEVITEKNRIIKVRGDRESLRSQGYLCRKGASIAYFQNNPERLKHPLKRIGDRFERISWDTALDEIADKIKTTLQSHGPRS</sequence>
<dbReference type="PANTHER" id="PTHR43598:SF5">
    <property type="entry name" value="DMSO REDUCTASE CHAIN A"/>
    <property type="match status" value="1"/>
</dbReference>
<feature type="non-terminal residue" evidence="10">
    <location>
        <position position="98"/>
    </location>
</feature>
<dbReference type="Proteomes" id="UP000772181">
    <property type="component" value="Unassembled WGS sequence"/>
</dbReference>
<dbReference type="InterPro" id="IPR006656">
    <property type="entry name" value="Mopterin_OxRdtase"/>
</dbReference>
<dbReference type="Pfam" id="PF00384">
    <property type="entry name" value="Molybdopterin"/>
    <property type="match status" value="1"/>
</dbReference>
<dbReference type="GO" id="GO:0051539">
    <property type="term" value="F:4 iron, 4 sulfur cluster binding"/>
    <property type="evidence" value="ECO:0007669"/>
    <property type="project" value="UniProtKB-KW"/>
</dbReference>
<dbReference type="Gene3D" id="2.20.25.90">
    <property type="entry name" value="ADC-like domains"/>
    <property type="match status" value="1"/>
</dbReference>
<keyword evidence="7" id="KW-0408">Iron</keyword>
<protein>
    <submittedName>
        <fullName evidence="10">Molybdopterin-dependent oxidoreductase</fullName>
    </submittedName>
</protein>
<dbReference type="GO" id="GO:0030313">
    <property type="term" value="C:cell envelope"/>
    <property type="evidence" value="ECO:0007669"/>
    <property type="project" value="UniProtKB-SubCell"/>
</dbReference>
<dbReference type="AlphaFoldDB" id="A0A933LRE9"/>
<reference evidence="10" key="1">
    <citation type="submission" date="2020-07" db="EMBL/GenBank/DDBJ databases">
        <title>Huge and variable diversity of episymbiotic CPR bacteria and DPANN archaea in groundwater ecosystems.</title>
        <authorList>
            <person name="He C.Y."/>
            <person name="Keren R."/>
            <person name="Whittaker M."/>
            <person name="Farag I.F."/>
            <person name="Doudna J."/>
            <person name="Cate J.H.D."/>
            <person name="Banfield J.F."/>
        </authorList>
    </citation>
    <scope>NUCLEOTIDE SEQUENCE</scope>
    <source>
        <strain evidence="10">NC_groundwater_1482_Ag_S-0.65um_47_24</strain>
    </source>
</reference>
<dbReference type="PANTHER" id="PTHR43598">
    <property type="entry name" value="TUNGSTEN-CONTAINING FORMYLMETHANOFURAN DEHYDROGENASE 2 SUBUNIT B"/>
    <property type="match status" value="1"/>
</dbReference>
<comment type="subcellular location">
    <subcellularLocation>
        <location evidence="2">Cell envelope</location>
    </subcellularLocation>
</comment>
<evidence type="ECO:0000256" key="2">
    <source>
        <dbReference type="ARBA" id="ARBA00004196"/>
    </source>
</evidence>
<evidence type="ECO:0000259" key="9">
    <source>
        <dbReference type="PROSITE" id="PS51669"/>
    </source>
</evidence>
<evidence type="ECO:0000256" key="5">
    <source>
        <dbReference type="ARBA" id="ARBA00022723"/>
    </source>
</evidence>
<dbReference type="InterPro" id="IPR006963">
    <property type="entry name" value="Mopterin_OxRdtase_4Fe-4S_dom"/>
</dbReference>
<organism evidence="10 11">
    <name type="scientific">Tectimicrobiota bacterium</name>
    <dbReference type="NCBI Taxonomy" id="2528274"/>
    <lineage>
        <taxon>Bacteria</taxon>
        <taxon>Pseudomonadati</taxon>
        <taxon>Nitrospinota/Tectimicrobiota group</taxon>
        <taxon>Candidatus Tectimicrobiota</taxon>
    </lineage>
</organism>
<keyword evidence="8" id="KW-0411">Iron-sulfur</keyword>
<evidence type="ECO:0000313" key="11">
    <source>
        <dbReference type="Proteomes" id="UP000772181"/>
    </source>
</evidence>
<evidence type="ECO:0000256" key="3">
    <source>
        <dbReference type="ARBA" id="ARBA00010312"/>
    </source>
</evidence>
<name>A0A933LRE9_UNCTE</name>
<comment type="similarity">
    <text evidence="3">Belongs to the prokaryotic molybdopterin-containing oxidoreductase family.</text>
</comment>
<evidence type="ECO:0000256" key="4">
    <source>
        <dbReference type="ARBA" id="ARBA00022485"/>
    </source>
</evidence>
<keyword evidence="4" id="KW-0004">4Fe-4S</keyword>
<feature type="domain" description="4Fe-4S Mo/W bis-MGD-type" evidence="9">
    <location>
        <begin position="2"/>
        <end position="58"/>
    </location>
</feature>
<evidence type="ECO:0000256" key="6">
    <source>
        <dbReference type="ARBA" id="ARBA00023002"/>
    </source>
</evidence>
<comment type="cofactor">
    <cofactor evidence="1">
        <name>[4Fe-4S] cluster</name>
        <dbReference type="ChEBI" id="CHEBI:49883"/>
    </cofactor>
</comment>
<dbReference type="SMART" id="SM00926">
    <property type="entry name" value="Molybdop_Fe4S4"/>
    <property type="match status" value="1"/>
</dbReference>
<accession>A0A933LRE9</accession>
<dbReference type="EMBL" id="JACQWF010000356">
    <property type="protein sequence ID" value="MBI4596311.1"/>
    <property type="molecule type" value="Genomic_DNA"/>
</dbReference>
<dbReference type="PROSITE" id="PS51669">
    <property type="entry name" value="4FE4S_MOW_BIS_MGD"/>
    <property type="match status" value="1"/>
</dbReference>
<dbReference type="SUPFAM" id="SSF53706">
    <property type="entry name" value="Formate dehydrogenase/DMSO reductase, domains 1-3"/>
    <property type="match status" value="1"/>
</dbReference>
<dbReference type="Gene3D" id="3.40.50.740">
    <property type="match status" value="1"/>
</dbReference>
<proteinExistence type="inferred from homology"/>
<dbReference type="Pfam" id="PF04879">
    <property type="entry name" value="Molybdop_Fe4S4"/>
    <property type="match status" value="1"/>
</dbReference>
<gene>
    <name evidence="10" type="ORF">HY730_08055</name>
</gene>
<keyword evidence="6" id="KW-0560">Oxidoreductase</keyword>
<comment type="caution">
    <text evidence="10">The sequence shown here is derived from an EMBL/GenBank/DDBJ whole genome shotgun (WGS) entry which is preliminary data.</text>
</comment>
<evidence type="ECO:0000256" key="7">
    <source>
        <dbReference type="ARBA" id="ARBA00023004"/>
    </source>
</evidence>